<dbReference type="PRINTS" id="PR00344">
    <property type="entry name" value="BCTRLSENSOR"/>
</dbReference>
<keyword evidence="5" id="KW-0597">Phosphoprotein</keyword>
<evidence type="ECO:0000313" key="17">
    <source>
        <dbReference type="EMBL" id="HIX71527.1"/>
    </source>
</evidence>
<evidence type="ECO:0000259" key="16">
    <source>
        <dbReference type="PROSITE" id="PS50885"/>
    </source>
</evidence>
<dbReference type="SMART" id="SM00387">
    <property type="entry name" value="HATPase_c"/>
    <property type="match status" value="1"/>
</dbReference>
<evidence type="ECO:0000256" key="3">
    <source>
        <dbReference type="ARBA" id="ARBA00012438"/>
    </source>
</evidence>
<dbReference type="SMART" id="SM00388">
    <property type="entry name" value="HisKA"/>
    <property type="match status" value="1"/>
</dbReference>
<dbReference type="PROSITE" id="PS50885">
    <property type="entry name" value="HAMP"/>
    <property type="match status" value="1"/>
</dbReference>
<dbReference type="CDD" id="cd00082">
    <property type="entry name" value="HisKA"/>
    <property type="match status" value="1"/>
</dbReference>
<reference evidence="17" key="2">
    <citation type="submission" date="2021-04" db="EMBL/GenBank/DDBJ databases">
        <authorList>
            <person name="Gilroy R."/>
        </authorList>
    </citation>
    <scope>NUCLEOTIDE SEQUENCE</scope>
    <source>
        <strain evidence="17">ChiSxjej3B15-1167</strain>
    </source>
</reference>
<dbReference type="GO" id="GO:0005886">
    <property type="term" value="C:plasma membrane"/>
    <property type="evidence" value="ECO:0007669"/>
    <property type="project" value="UniProtKB-SubCell"/>
</dbReference>
<accession>A0A9D1X2T0</accession>
<comment type="caution">
    <text evidence="17">The sequence shown here is derived from an EMBL/GenBank/DDBJ whole genome shotgun (WGS) entry which is preliminary data.</text>
</comment>
<dbReference type="InterPro" id="IPR036890">
    <property type="entry name" value="HATPase_C_sf"/>
</dbReference>
<keyword evidence="4" id="KW-1003">Cell membrane</keyword>
<dbReference type="Pfam" id="PF00672">
    <property type="entry name" value="HAMP"/>
    <property type="match status" value="1"/>
</dbReference>
<evidence type="ECO:0000256" key="9">
    <source>
        <dbReference type="ARBA" id="ARBA00022777"/>
    </source>
</evidence>
<dbReference type="InterPro" id="IPR005467">
    <property type="entry name" value="His_kinase_dom"/>
</dbReference>
<keyword evidence="8" id="KW-0547">Nucleotide-binding</keyword>
<evidence type="ECO:0000256" key="8">
    <source>
        <dbReference type="ARBA" id="ARBA00022741"/>
    </source>
</evidence>
<dbReference type="SUPFAM" id="SSF158472">
    <property type="entry name" value="HAMP domain-like"/>
    <property type="match status" value="1"/>
</dbReference>
<dbReference type="SUPFAM" id="SSF55874">
    <property type="entry name" value="ATPase domain of HSP90 chaperone/DNA topoisomerase II/histidine kinase"/>
    <property type="match status" value="1"/>
</dbReference>
<dbReference type="InterPro" id="IPR003660">
    <property type="entry name" value="HAMP_dom"/>
</dbReference>
<feature type="domain" description="Histidine kinase" evidence="15">
    <location>
        <begin position="165"/>
        <end position="382"/>
    </location>
</feature>
<dbReference type="InterPro" id="IPR050398">
    <property type="entry name" value="HssS/ArlS-like"/>
</dbReference>
<evidence type="ECO:0000256" key="6">
    <source>
        <dbReference type="ARBA" id="ARBA00022679"/>
    </source>
</evidence>
<proteinExistence type="predicted"/>
<evidence type="ECO:0000256" key="7">
    <source>
        <dbReference type="ARBA" id="ARBA00022692"/>
    </source>
</evidence>
<dbReference type="Gene3D" id="1.10.287.130">
    <property type="match status" value="1"/>
</dbReference>
<evidence type="ECO:0000256" key="12">
    <source>
        <dbReference type="ARBA" id="ARBA00023012"/>
    </source>
</evidence>
<keyword evidence="10" id="KW-0067">ATP-binding</keyword>
<keyword evidence="11 14" id="KW-1133">Transmembrane helix</keyword>
<dbReference type="InterPro" id="IPR003594">
    <property type="entry name" value="HATPase_dom"/>
</dbReference>
<protein>
    <recommendedName>
        <fullName evidence="3">histidine kinase</fullName>
        <ecNumber evidence="3">2.7.13.3</ecNumber>
    </recommendedName>
</protein>
<evidence type="ECO:0000256" key="13">
    <source>
        <dbReference type="ARBA" id="ARBA00023136"/>
    </source>
</evidence>
<dbReference type="Proteomes" id="UP000886805">
    <property type="component" value="Unassembled WGS sequence"/>
</dbReference>
<reference evidence="17" key="1">
    <citation type="journal article" date="2021" name="PeerJ">
        <title>Extensive microbial diversity within the chicken gut microbiome revealed by metagenomics and culture.</title>
        <authorList>
            <person name="Gilroy R."/>
            <person name="Ravi A."/>
            <person name="Getino M."/>
            <person name="Pursley I."/>
            <person name="Horton D.L."/>
            <person name="Alikhan N.F."/>
            <person name="Baker D."/>
            <person name="Gharbi K."/>
            <person name="Hall N."/>
            <person name="Watson M."/>
            <person name="Adriaenssens E.M."/>
            <person name="Foster-Nyarko E."/>
            <person name="Jarju S."/>
            <person name="Secka A."/>
            <person name="Antonio M."/>
            <person name="Oren A."/>
            <person name="Chaudhuri R.R."/>
            <person name="La Ragione R."/>
            <person name="Hildebrand F."/>
            <person name="Pallen M.J."/>
        </authorList>
    </citation>
    <scope>NUCLEOTIDE SEQUENCE</scope>
    <source>
        <strain evidence="17">ChiSxjej3B15-1167</strain>
    </source>
</reference>
<dbReference type="EMBL" id="DXEQ01000016">
    <property type="protein sequence ID" value="HIX71527.1"/>
    <property type="molecule type" value="Genomic_DNA"/>
</dbReference>
<feature type="transmembrane region" description="Helical" evidence="14">
    <location>
        <begin position="20"/>
        <end position="42"/>
    </location>
</feature>
<sequence>MATKLKVKKFKSFRFKMVLYMFLSVLATFLTEALIFAGIYFYETEILAGEYRQVWGASGQGRLAVDMLTISESASLDILVILIFTMLLLIMYFILISHNFVTYVREIISGVEKMKSGDFQEQIPVKGEDEFSEIAYSINEMCRNLSETLEAQKETEKTKDELITNVAHDLRTPLTSILGYLDLLSQGDFLTEDQKQKYLGIVSSKARQLETLVKDLFDYTRYDRDKVKIKKEILDLNLFMPQIVDEFYPSLMEHGLTCRTEFYEGALNIEGNGELLARAIGNLMSNAIKYGAEGKVIEVKTGRLENKVFVAVINYGKVIPAEKLHKIFDKFYRVESSRSLKTGGTGLGLAIAKNIVNLHNGNIWATSDEYGTRFQIELPVVAPYSGSRK</sequence>
<evidence type="ECO:0000256" key="2">
    <source>
        <dbReference type="ARBA" id="ARBA00004651"/>
    </source>
</evidence>
<keyword evidence="7 14" id="KW-0812">Transmembrane</keyword>
<dbReference type="Gene3D" id="3.30.565.10">
    <property type="entry name" value="Histidine kinase-like ATPase, C-terminal domain"/>
    <property type="match status" value="1"/>
</dbReference>
<gene>
    <name evidence="17" type="ORF">H9849_00755</name>
</gene>
<evidence type="ECO:0000256" key="4">
    <source>
        <dbReference type="ARBA" id="ARBA00022475"/>
    </source>
</evidence>
<evidence type="ECO:0000256" key="10">
    <source>
        <dbReference type="ARBA" id="ARBA00022840"/>
    </source>
</evidence>
<comment type="subcellular location">
    <subcellularLocation>
        <location evidence="2">Cell membrane</location>
        <topology evidence="2">Multi-pass membrane protein</topology>
    </subcellularLocation>
</comment>
<dbReference type="GO" id="GO:0000155">
    <property type="term" value="F:phosphorelay sensor kinase activity"/>
    <property type="evidence" value="ECO:0007669"/>
    <property type="project" value="InterPro"/>
</dbReference>
<comment type="catalytic activity">
    <reaction evidence="1">
        <text>ATP + protein L-histidine = ADP + protein N-phospho-L-histidine.</text>
        <dbReference type="EC" id="2.7.13.3"/>
    </reaction>
</comment>
<dbReference type="EC" id="2.7.13.3" evidence="3"/>
<keyword evidence="12" id="KW-0902">Two-component regulatory system</keyword>
<evidence type="ECO:0000259" key="15">
    <source>
        <dbReference type="PROSITE" id="PS50109"/>
    </source>
</evidence>
<name>A0A9D1X2T0_9FIRM</name>
<keyword evidence="13 14" id="KW-0472">Membrane</keyword>
<dbReference type="InterPro" id="IPR036097">
    <property type="entry name" value="HisK_dim/P_sf"/>
</dbReference>
<organism evidence="17 18">
    <name type="scientific">Candidatus Anaerobutyricum stercoripullorum</name>
    <dbReference type="NCBI Taxonomy" id="2838456"/>
    <lineage>
        <taxon>Bacteria</taxon>
        <taxon>Bacillati</taxon>
        <taxon>Bacillota</taxon>
        <taxon>Clostridia</taxon>
        <taxon>Lachnospirales</taxon>
        <taxon>Lachnospiraceae</taxon>
        <taxon>Anaerobutyricum</taxon>
    </lineage>
</organism>
<feature type="transmembrane region" description="Helical" evidence="14">
    <location>
        <begin position="74"/>
        <end position="95"/>
    </location>
</feature>
<evidence type="ECO:0000256" key="14">
    <source>
        <dbReference type="SAM" id="Phobius"/>
    </source>
</evidence>
<dbReference type="SMART" id="SM00304">
    <property type="entry name" value="HAMP"/>
    <property type="match status" value="1"/>
</dbReference>
<dbReference type="FunFam" id="3.30.565.10:FF:000013">
    <property type="entry name" value="Two-component sensor histidine kinase"/>
    <property type="match status" value="1"/>
</dbReference>
<evidence type="ECO:0000313" key="18">
    <source>
        <dbReference type="Proteomes" id="UP000886805"/>
    </source>
</evidence>
<evidence type="ECO:0000256" key="11">
    <source>
        <dbReference type="ARBA" id="ARBA00022989"/>
    </source>
</evidence>
<feature type="domain" description="HAMP" evidence="16">
    <location>
        <begin position="98"/>
        <end position="150"/>
    </location>
</feature>
<dbReference type="FunFam" id="1.10.287.130:FF:000008">
    <property type="entry name" value="Two-component sensor histidine kinase"/>
    <property type="match status" value="1"/>
</dbReference>
<dbReference type="InterPro" id="IPR003661">
    <property type="entry name" value="HisK_dim/P_dom"/>
</dbReference>
<dbReference type="GO" id="GO:0005524">
    <property type="term" value="F:ATP binding"/>
    <property type="evidence" value="ECO:0007669"/>
    <property type="project" value="UniProtKB-KW"/>
</dbReference>
<keyword evidence="6" id="KW-0808">Transferase</keyword>
<dbReference type="PROSITE" id="PS50109">
    <property type="entry name" value="HIS_KIN"/>
    <property type="match status" value="1"/>
</dbReference>
<dbReference type="AlphaFoldDB" id="A0A9D1X2T0"/>
<dbReference type="InterPro" id="IPR004358">
    <property type="entry name" value="Sig_transdc_His_kin-like_C"/>
</dbReference>
<dbReference type="SUPFAM" id="SSF47384">
    <property type="entry name" value="Homodimeric domain of signal transducing histidine kinase"/>
    <property type="match status" value="1"/>
</dbReference>
<dbReference type="Pfam" id="PF00512">
    <property type="entry name" value="HisKA"/>
    <property type="match status" value="1"/>
</dbReference>
<dbReference type="CDD" id="cd06225">
    <property type="entry name" value="HAMP"/>
    <property type="match status" value="1"/>
</dbReference>
<evidence type="ECO:0000256" key="1">
    <source>
        <dbReference type="ARBA" id="ARBA00000085"/>
    </source>
</evidence>
<evidence type="ECO:0000256" key="5">
    <source>
        <dbReference type="ARBA" id="ARBA00022553"/>
    </source>
</evidence>
<dbReference type="Gene3D" id="6.10.340.10">
    <property type="match status" value="1"/>
</dbReference>
<dbReference type="PANTHER" id="PTHR45528:SF1">
    <property type="entry name" value="SENSOR HISTIDINE KINASE CPXA"/>
    <property type="match status" value="1"/>
</dbReference>
<keyword evidence="9 17" id="KW-0418">Kinase</keyword>
<dbReference type="Pfam" id="PF02518">
    <property type="entry name" value="HATPase_c"/>
    <property type="match status" value="1"/>
</dbReference>
<dbReference type="PANTHER" id="PTHR45528">
    <property type="entry name" value="SENSOR HISTIDINE KINASE CPXA"/>
    <property type="match status" value="1"/>
</dbReference>